<dbReference type="Proteomes" id="UP000654075">
    <property type="component" value="Unassembled WGS sequence"/>
</dbReference>
<feature type="compositionally biased region" description="Polar residues" evidence="1">
    <location>
        <begin position="44"/>
        <end position="56"/>
    </location>
</feature>
<evidence type="ECO:0000313" key="3">
    <source>
        <dbReference type="Proteomes" id="UP000654075"/>
    </source>
</evidence>
<feature type="region of interest" description="Disordered" evidence="1">
    <location>
        <begin position="34"/>
        <end position="58"/>
    </location>
</feature>
<reference evidence="2" key="1">
    <citation type="submission" date="2021-02" db="EMBL/GenBank/DDBJ databases">
        <authorList>
            <person name="Dougan E. K."/>
            <person name="Rhodes N."/>
            <person name="Thang M."/>
            <person name="Chan C."/>
        </authorList>
    </citation>
    <scope>NUCLEOTIDE SEQUENCE</scope>
</reference>
<keyword evidence="3" id="KW-1185">Reference proteome</keyword>
<dbReference type="AlphaFoldDB" id="A0A813DR45"/>
<proteinExistence type="predicted"/>
<comment type="caution">
    <text evidence="2">The sequence shown here is derived from an EMBL/GenBank/DDBJ whole genome shotgun (WGS) entry which is preliminary data.</text>
</comment>
<protein>
    <submittedName>
        <fullName evidence="2">Uncharacterized protein</fullName>
    </submittedName>
</protein>
<dbReference type="EMBL" id="CAJNNV010003262">
    <property type="protein sequence ID" value="CAE8588697.1"/>
    <property type="molecule type" value="Genomic_DNA"/>
</dbReference>
<sequence length="121" mass="13281">MFIGRMFSHLVILPPFGLCPYGAKNIFLDRRHATRPVASKQKHSNSQPKTASSSAESLGALRSASASILWTLDFGPHVSGPGMIWQRRPWGASNDFGNGGDATSHRHEGPDHPMRDLHPQQ</sequence>
<evidence type="ECO:0000313" key="2">
    <source>
        <dbReference type="EMBL" id="CAE8588697.1"/>
    </source>
</evidence>
<feature type="compositionally biased region" description="Basic and acidic residues" evidence="1">
    <location>
        <begin position="103"/>
        <end position="121"/>
    </location>
</feature>
<feature type="region of interest" description="Disordered" evidence="1">
    <location>
        <begin position="89"/>
        <end position="121"/>
    </location>
</feature>
<gene>
    <name evidence="2" type="ORF">PGLA1383_LOCUS7485</name>
</gene>
<organism evidence="2 3">
    <name type="scientific">Polarella glacialis</name>
    <name type="common">Dinoflagellate</name>
    <dbReference type="NCBI Taxonomy" id="89957"/>
    <lineage>
        <taxon>Eukaryota</taxon>
        <taxon>Sar</taxon>
        <taxon>Alveolata</taxon>
        <taxon>Dinophyceae</taxon>
        <taxon>Suessiales</taxon>
        <taxon>Suessiaceae</taxon>
        <taxon>Polarella</taxon>
    </lineage>
</organism>
<evidence type="ECO:0000256" key="1">
    <source>
        <dbReference type="SAM" id="MobiDB-lite"/>
    </source>
</evidence>
<name>A0A813DR45_POLGL</name>
<accession>A0A813DR45</accession>